<keyword evidence="2" id="KW-1185">Reference proteome</keyword>
<dbReference type="Proteomes" id="UP001501490">
    <property type="component" value="Unassembled WGS sequence"/>
</dbReference>
<accession>A0ABP7AT26</accession>
<protein>
    <submittedName>
        <fullName evidence="1">Uncharacterized protein</fullName>
    </submittedName>
</protein>
<reference evidence="2" key="1">
    <citation type="journal article" date="2019" name="Int. J. Syst. Evol. Microbiol.">
        <title>The Global Catalogue of Microorganisms (GCM) 10K type strain sequencing project: providing services to taxonomists for standard genome sequencing and annotation.</title>
        <authorList>
            <consortium name="The Broad Institute Genomics Platform"/>
            <consortium name="The Broad Institute Genome Sequencing Center for Infectious Disease"/>
            <person name="Wu L."/>
            <person name="Ma J."/>
        </authorList>
    </citation>
    <scope>NUCLEOTIDE SEQUENCE [LARGE SCALE GENOMIC DNA]</scope>
    <source>
        <strain evidence="2">JCM 16929</strain>
    </source>
</reference>
<dbReference type="EMBL" id="BAABAB010000050">
    <property type="protein sequence ID" value="GAA3639318.1"/>
    <property type="molecule type" value="Genomic_DNA"/>
</dbReference>
<evidence type="ECO:0000313" key="1">
    <source>
        <dbReference type="EMBL" id="GAA3639318.1"/>
    </source>
</evidence>
<sequence>MSTPTPPNPADERVTFVQHQLPGLDSAVYRLSVEQHVLQSDDTTSVNTAPVSRDWEFAVGGPRFSLADPAGTISSLFPALNATGDFHTVLPHVVLSTAVLPWIRSPQRPQSKSESDAAVAVDADVPSWLAVLTLDSDDLAANPDLTGLEPVQVTLGDLFPAAANPDSKLPAGTHSYFDGATDTDGLQPGEALGDAVQVIDLPLALFAEIAPTIADLGLNSHVRQLSLQATPALLGAEPPTDPLGTYAIVIGNRLPQNVQTSHAYLVSLEALAPFLPPSGPTTGILRLAVLASWTFISQGDPLDFTATVADLNQRPAPKGPDAAVTTLRIVRNDLPATPAGAAIGAALTRGYAPLTHTVRTGETTASWFRGPLSPDDSPPPADLPVPYSCSDAALVFDPTTGLFDASLAAAWTVGRLIALQDKAFSTALYAWKRGLGQTVVDTAERQILAEVLGDPQLTNTTTSKPLLHATMRLLAQGRTP</sequence>
<dbReference type="RefSeq" id="WP_344809263.1">
    <property type="nucleotide sequence ID" value="NZ_BAABAB010000050.1"/>
</dbReference>
<proteinExistence type="predicted"/>
<comment type="caution">
    <text evidence="1">The sequence shown here is derived from an EMBL/GenBank/DDBJ whole genome shotgun (WGS) entry which is preliminary data.</text>
</comment>
<organism evidence="1 2">
    <name type="scientific">Microlunatus ginsengisoli</name>
    <dbReference type="NCBI Taxonomy" id="363863"/>
    <lineage>
        <taxon>Bacteria</taxon>
        <taxon>Bacillati</taxon>
        <taxon>Actinomycetota</taxon>
        <taxon>Actinomycetes</taxon>
        <taxon>Propionibacteriales</taxon>
        <taxon>Propionibacteriaceae</taxon>
        <taxon>Microlunatus</taxon>
    </lineage>
</organism>
<evidence type="ECO:0000313" key="2">
    <source>
        <dbReference type="Proteomes" id="UP001501490"/>
    </source>
</evidence>
<gene>
    <name evidence="1" type="ORF">GCM10022236_47260</name>
</gene>
<name>A0ABP7AT26_9ACTN</name>